<name>A0A6M0R9U6_9CLOT</name>
<dbReference type="InterPro" id="IPR004089">
    <property type="entry name" value="MCPsignal_dom"/>
</dbReference>
<dbReference type="SUPFAM" id="SSF53850">
    <property type="entry name" value="Periplasmic binding protein-like II"/>
    <property type="match status" value="1"/>
</dbReference>
<dbReference type="AlphaFoldDB" id="A0A6M0R9U6"/>
<dbReference type="PROSITE" id="PS50111">
    <property type="entry name" value="CHEMOTAXIS_TRANSDUC_2"/>
    <property type="match status" value="1"/>
</dbReference>
<reference evidence="6 7" key="1">
    <citation type="submission" date="2019-04" db="EMBL/GenBank/DDBJ databases">
        <title>Genome sequencing of Clostridium botulinum Groups I-IV and Clostridium butyricum.</title>
        <authorList>
            <person name="Brunt J."/>
            <person name="Van Vliet A.H.M."/>
            <person name="Stringer S.C."/>
            <person name="Carter A.T."/>
            <person name="Peck M.W."/>
        </authorList>
    </citation>
    <scope>NUCLEOTIDE SEQUENCE [LARGE SCALE GENOMIC DNA]</scope>
    <source>
        <strain evidence="6 7">IFR 18/094</strain>
    </source>
</reference>
<evidence type="ECO:0000259" key="5">
    <source>
        <dbReference type="PROSITE" id="PS50111"/>
    </source>
</evidence>
<keyword evidence="3" id="KW-0732">Signal</keyword>
<dbReference type="Gene3D" id="1.10.287.950">
    <property type="entry name" value="Methyl-accepting chemotaxis protein"/>
    <property type="match status" value="1"/>
</dbReference>
<dbReference type="Pfam" id="PF00015">
    <property type="entry name" value="MCPsignal"/>
    <property type="match status" value="1"/>
</dbReference>
<keyword evidence="2" id="KW-0813">Transport</keyword>
<evidence type="ECO:0000256" key="1">
    <source>
        <dbReference type="ARBA" id="ARBA00005695"/>
    </source>
</evidence>
<dbReference type="Gene3D" id="3.90.76.10">
    <property type="entry name" value="Dipeptide-binding Protein, Domain 1"/>
    <property type="match status" value="1"/>
</dbReference>
<organism evidence="6 7">
    <name type="scientific">Clostridium niameyense</name>
    <dbReference type="NCBI Taxonomy" id="1622073"/>
    <lineage>
        <taxon>Bacteria</taxon>
        <taxon>Bacillati</taxon>
        <taxon>Bacillota</taxon>
        <taxon>Clostridia</taxon>
        <taxon>Eubacteriales</taxon>
        <taxon>Clostridiaceae</taxon>
        <taxon>Clostridium</taxon>
    </lineage>
</organism>
<dbReference type="Gene3D" id="3.40.190.10">
    <property type="entry name" value="Periplasmic binding protein-like II"/>
    <property type="match status" value="1"/>
</dbReference>
<evidence type="ECO:0000313" key="6">
    <source>
        <dbReference type="EMBL" id="NEZ47031.1"/>
    </source>
</evidence>
<evidence type="ECO:0000256" key="3">
    <source>
        <dbReference type="ARBA" id="ARBA00022729"/>
    </source>
</evidence>
<proteinExistence type="inferred from homology"/>
<dbReference type="PANTHER" id="PTHR30290:SF9">
    <property type="entry name" value="OLIGOPEPTIDE-BINDING PROTEIN APPA"/>
    <property type="match status" value="1"/>
</dbReference>
<comment type="similarity">
    <text evidence="1">Belongs to the bacterial solute-binding protein 5 family.</text>
</comment>
<dbReference type="SUPFAM" id="SSF58104">
    <property type="entry name" value="Methyl-accepting chemotaxis protein (MCP) signaling domain"/>
    <property type="match status" value="1"/>
</dbReference>
<dbReference type="CDD" id="cd00995">
    <property type="entry name" value="PBP2_NikA_DppA_OppA_like"/>
    <property type="match status" value="1"/>
</dbReference>
<dbReference type="InterPro" id="IPR039424">
    <property type="entry name" value="SBP_5"/>
</dbReference>
<sequence>MFFNKSKSYKKINNNLDNNKKDTHIVNKNNILYLLTNNQEKIVTKINNKILETNSVTEELIEMTQNIGNYIEAQINSIAKVTKEINNYYSMSEEVFSGTENSKEISKNTVIVAKEGSIAVKNTIDAMSDIRKSMNSSKNVVNELNLKAENINNMLTIIKDIANNTNLLSLNASIEAARAGEYGKGFAVVAGEVKKLAQRSVESIAYISDSIKDINVSIDRTINSIDETMEKVNEGTEIANKTMSAFNTIINSIESSTKVSKEINDAITEQVKHLENVISATEDMSSDSEKLMFITELASLNAHYSKTSLESLSEVSQNLKLINNNLLNHLDITKSDSSITLNTYLSKKLQYIDPAMSYDFYSSLILSNIHSSLLTIDSYGEISPGISKNWHLEKDNLTWVFNLKKGITFHNGKEITAQDVKCSLERVLDPKLNSPNSWVLEYINGCSDFKNGYSNEVIGIQVLDKYRISIKLSHPYSGFLLNLALSFCSILDKDEIKKGNVIGCGPYILDDHTDSFCILRAFKNFYNGIPYTDKIKINFNSENSTKDFLDKNLDFIALENEEQIKNIKSSDSISITTQSIMSTCYASFNLNSTSFFCKNKEARYALNLAINKKRIINEVLYGMGEEAKGPIPPGIIDNSYLTGFSYNKSLAKDILLKNGFNKNRDKLKILVRDDDKTTFKKITRCIVEDLEDLGIECILKKVHSSEYLQLNNITQCDLAISRWVADSGDADNFLQPLFNISNMSNIARYNNPVVIEKLDKAKKLVNPEKRKNVYKEIQDIIIEDVPWIFLYHPKSAIASHKNILGIQINPVGMYRYDNIMKNSL</sequence>
<accession>A0A6M0R9U6</accession>
<dbReference type="EMBL" id="SXDP01000004">
    <property type="protein sequence ID" value="NEZ47031.1"/>
    <property type="molecule type" value="Genomic_DNA"/>
</dbReference>
<dbReference type="GO" id="GO:0004888">
    <property type="term" value="F:transmembrane signaling receptor activity"/>
    <property type="evidence" value="ECO:0007669"/>
    <property type="project" value="InterPro"/>
</dbReference>
<dbReference type="CDD" id="cd11386">
    <property type="entry name" value="MCP_signal"/>
    <property type="match status" value="1"/>
</dbReference>
<dbReference type="PRINTS" id="PR00260">
    <property type="entry name" value="CHEMTRNSDUCR"/>
</dbReference>
<dbReference type="GO" id="GO:0016020">
    <property type="term" value="C:membrane"/>
    <property type="evidence" value="ECO:0007669"/>
    <property type="project" value="InterPro"/>
</dbReference>
<dbReference type="PANTHER" id="PTHR30290">
    <property type="entry name" value="PERIPLASMIC BINDING COMPONENT OF ABC TRANSPORTER"/>
    <property type="match status" value="1"/>
</dbReference>
<dbReference type="RefSeq" id="WP_163249163.1">
    <property type="nucleotide sequence ID" value="NZ_SXDP01000004.1"/>
</dbReference>
<dbReference type="InterPro" id="IPR004090">
    <property type="entry name" value="Chemotax_Me-accpt_rcpt"/>
</dbReference>
<evidence type="ECO:0000313" key="7">
    <source>
        <dbReference type="Proteomes" id="UP000473885"/>
    </source>
</evidence>
<keyword evidence="4" id="KW-0807">Transducer</keyword>
<dbReference type="Gene3D" id="3.10.105.10">
    <property type="entry name" value="Dipeptide-binding Protein, Domain 3"/>
    <property type="match status" value="1"/>
</dbReference>
<dbReference type="Pfam" id="PF00496">
    <property type="entry name" value="SBP_bac_5"/>
    <property type="match status" value="1"/>
</dbReference>
<evidence type="ECO:0000256" key="4">
    <source>
        <dbReference type="PROSITE-ProRule" id="PRU00284"/>
    </source>
</evidence>
<dbReference type="GO" id="GO:0006935">
    <property type="term" value="P:chemotaxis"/>
    <property type="evidence" value="ECO:0007669"/>
    <property type="project" value="InterPro"/>
</dbReference>
<dbReference type="GO" id="GO:0007165">
    <property type="term" value="P:signal transduction"/>
    <property type="evidence" value="ECO:0007669"/>
    <property type="project" value="UniProtKB-KW"/>
</dbReference>
<comment type="caution">
    <text evidence="6">The sequence shown here is derived from an EMBL/GenBank/DDBJ whole genome shotgun (WGS) entry which is preliminary data.</text>
</comment>
<evidence type="ECO:0000256" key="2">
    <source>
        <dbReference type="ARBA" id="ARBA00022448"/>
    </source>
</evidence>
<protein>
    <submittedName>
        <fullName evidence="6">Chemotaxis protein</fullName>
    </submittedName>
</protein>
<dbReference type="InterPro" id="IPR000914">
    <property type="entry name" value="SBP_5_dom"/>
</dbReference>
<keyword evidence="7" id="KW-1185">Reference proteome</keyword>
<dbReference type="GO" id="GO:0015833">
    <property type="term" value="P:peptide transport"/>
    <property type="evidence" value="ECO:0007669"/>
    <property type="project" value="TreeGrafter"/>
</dbReference>
<dbReference type="SMART" id="SM00283">
    <property type="entry name" value="MA"/>
    <property type="match status" value="1"/>
</dbReference>
<feature type="domain" description="Methyl-accepting transducer" evidence="5">
    <location>
        <begin position="49"/>
        <end position="285"/>
    </location>
</feature>
<gene>
    <name evidence="6" type="ORF">FDF74_07375</name>
</gene>
<dbReference type="GO" id="GO:1904680">
    <property type="term" value="F:peptide transmembrane transporter activity"/>
    <property type="evidence" value="ECO:0007669"/>
    <property type="project" value="TreeGrafter"/>
</dbReference>
<dbReference type="Proteomes" id="UP000473885">
    <property type="component" value="Unassembled WGS sequence"/>
</dbReference>